<feature type="region of interest" description="Disordered" evidence="1">
    <location>
        <begin position="28"/>
        <end position="51"/>
    </location>
</feature>
<sequence length="997" mass="116758">MPFMKEVLGFFCLRRYLNGSVAARPQRQSLLEEDEDEDQDSVDRGDSNKQEGLGLRAKKSYVEKLKSKLRLSGYSRKNAKSFEDPFIKYGYGVVAFFKLLRLLILLFSCLTMLAMPSILIYQNHDNMSSYYGIARTTMGNLGSSYSKCFQAPVELNSLHLTCGDYRIGEVSSLGIIPFHSDNNERTCVNRDNEPCKNIFSSGFFAKQEEVLAYKRKIGLLGVCLGIFMCMIYVFVIYFQYQSNELDSILWDIQTVTINDYSVELKLNQKILKAYEDQCSQNEIPDGNKGANLSSFLKDYIEVQTQQYAIELDRDDLIELDKLRVAMIEFDFRRGNLLKLLIQRGQYIKQLNFTKRRDIEAKINRFILLNQNNLEKPLCAFVTFEHTEGHNFFIQMIKDNTPRDYVEYRGIEAETAPLPTNIVWQQRNKSVTEIRLKRFLSVILIFSVLCTTMFFVFLIRQYGSQGVSPFSNQNCKWVWRQYGDKLQSYAQFAFNESEKYFESYLEQQVDQEDLNLVGCYCIKHDQNSILYNGFRRRYQLENKDINQNITLTADDKRMCTKFEMNYLSAQIVNQLASQTIILLNFVLRYIIIFIVKYVGYSTESLQTSRIMIFIFIVQFINTDLIILLMNSDITQAKSIFLIDFNGQHPDFTIMWYRDIGLTLINAMLFNVYWPVLEFIVFYGIRLFFRQLDRGWSTQSWRTKCFTISQYIDIHGGPEYTIHYKYSAILNITYITFMFGAGMPVLFPIALASFLTLYFMERLMVAYSYRQPPMFDATLNRQVLRILLYAPLLYCTVGYWMFNNIQIFSTEVQLMKTLNDIFQANHTIRNSLKFNFATPLLIILGLFLFVMITQRWTMKIVERMLDLDPAILLYKPEEQVSFIEGLNKEQRHWLIKEEEKSREKFGIKKLSDEFIDKLHNSKYSKETELLGVMSYQVLDNPAYQNLLQYVPEILDDRDKYIIDDQVINALGQSDYLKKILNSYYQSSPVNPSLGNLVAP</sequence>
<keyword evidence="2" id="KW-0472">Membrane</keyword>
<feature type="transmembrane region" description="Helical" evidence="2">
    <location>
        <begin position="662"/>
        <end position="683"/>
    </location>
</feature>
<dbReference type="InParanoid" id="A0A078A4F9"/>
<feature type="transmembrane region" description="Helical" evidence="2">
    <location>
        <begin position="781"/>
        <end position="800"/>
    </location>
</feature>
<organism evidence="3 4">
    <name type="scientific">Stylonychia lemnae</name>
    <name type="common">Ciliate</name>
    <dbReference type="NCBI Taxonomy" id="5949"/>
    <lineage>
        <taxon>Eukaryota</taxon>
        <taxon>Sar</taxon>
        <taxon>Alveolata</taxon>
        <taxon>Ciliophora</taxon>
        <taxon>Intramacronucleata</taxon>
        <taxon>Spirotrichea</taxon>
        <taxon>Stichotrichia</taxon>
        <taxon>Sporadotrichida</taxon>
        <taxon>Oxytrichidae</taxon>
        <taxon>Stylonychinae</taxon>
        <taxon>Stylonychia</taxon>
    </lineage>
</organism>
<evidence type="ECO:0000313" key="3">
    <source>
        <dbReference type="EMBL" id="CDW77052.1"/>
    </source>
</evidence>
<dbReference type="GO" id="GO:0005886">
    <property type="term" value="C:plasma membrane"/>
    <property type="evidence" value="ECO:0007669"/>
    <property type="project" value="TreeGrafter"/>
</dbReference>
<dbReference type="AlphaFoldDB" id="A0A078A4F9"/>
<keyword evidence="2" id="KW-1133">Transmembrane helix</keyword>
<evidence type="ECO:0000313" key="4">
    <source>
        <dbReference type="Proteomes" id="UP000039865"/>
    </source>
</evidence>
<dbReference type="GO" id="GO:0005227">
    <property type="term" value="F:calcium-activated cation channel activity"/>
    <property type="evidence" value="ECO:0007669"/>
    <property type="project" value="InterPro"/>
</dbReference>
<dbReference type="OrthoDB" id="297739at2759"/>
<evidence type="ECO:0008006" key="5">
    <source>
        <dbReference type="Google" id="ProtNLM"/>
    </source>
</evidence>
<keyword evidence="4" id="KW-1185">Reference proteome</keyword>
<dbReference type="EMBL" id="CCKQ01005789">
    <property type="protein sequence ID" value="CDW77052.1"/>
    <property type="molecule type" value="Genomic_DNA"/>
</dbReference>
<feature type="transmembrane region" description="Helical" evidence="2">
    <location>
        <begin position="99"/>
        <end position="121"/>
    </location>
</feature>
<dbReference type="Proteomes" id="UP000039865">
    <property type="component" value="Unassembled WGS sequence"/>
</dbReference>
<dbReference type="PANTHER" id="PTHR13018:SF83">
    <property type="entry name" value="RRM DOMAIN-CONTAINING PROTEIN"/>
    <property type="match status" value="1"/>
</dbReference>
<keyword evidence="2" id="KW-0812">Transmembrane</keyword>
<dbReference type="InterPro" id="IPR045122">
    <property type="entry name" value="Csc1-like"/>
</dbReference>
<feature type="transmembrane region" description="Helical" evidence="2">
    <location>
        <begin position="609"/>
        <end position="628"/>
    </location>
</feature>
<feature type="transmembrane region" description="Helical" evidence="2">
    <location>
        <begin position="217"/>
        <end position="238"/>
    </location>
</feature>
<reference evidence="3 4" key="1">
    <citation type="submission" date="2014-06" db="EMBL/GenBank/DDBJ databases">
        <authorList>
            <person name="Swart Estienne"/>
        </authorList>
    </citation>
    <scope>NUCLEOTIDE SEQUENCE [LARGE SCALE GENOMIC DNA]</scope>
    <source>
        <strain evidence="3 4">130c</strain>
    </source>
</reference>
<proteinExistence type="predicted"/>
<feature type="transmembrane region" description="Helical" evidence="2">
    <location>
        <begin position="732"/>
        <end position="758"/>
    </location>
</feature>
<evidence type="ECO:0000256" key="1">
    <source>
        <dbReference type="SAM" id="MobiDB-lite"/>
    </source>
</evidence>
<feature type="transmembrane region" description="Helical" evidence="2">
    <location>
        <begin position="438"/>
        <end position="458"/>
    </location>
</feature>
<dbReference type="PANTHER" id="PTHR13018">
    <property type="entry name" value="PROBABLE MEMBRANE PROTEIN DUF221-RELATED"/>
    <property type="match status" value="1"/>
</dbReference>
<gene>
    <name evidence="3" type="primary">Contig5827.g6246</name>
    <name evidence="3" type="ORF">STYLEM_6019</name>
</gene>
<accession>A0A078A4F9</accession>
<feature type="transmembrane region" description="Helical" evidence="2">
    <location>
        <begin position="579"/>
        <end position="597"/>
    </location>
</feature>
<feature type="transmembrane region" description="Helical" evidence="2">
    <location>
        <begin position="832"/>
        <end position="851"/>
    </location>
</feature>
<name>A0A078A4F9_STYLE</name>
<feature type="compositionally biased region" description="Acidic residues" evidence="1">
    <location>
        <begin position="31"/>
        <end position="40"/>
    </location>
</feature>
<evidence type="ECO:0000256" key="2">
    <source>
        <dbReference type="SAM" id="Phobius"/>
    </source>
</evidence>
<protein>
    <recommendedName>
        <fullName evidence="5">tRNA (GuanineN(7))methyltransferase</fullName>
    </recommendedName>
</protein>